<comment type="caution">
    <text evidence="2">The sequence shown here is derived from an EMBL/GenBank/DDBJ whole genome shotgun (WGS) entry which is preliminary data.</text>
</comment>
<evidence type="ECO:0000313" key="3">
    <source>
        <dbReference type="Proteomes" id="UP000014962"/>
    </source>
</evidence>
<reference evidence="2 3" key="1">
    <citation type="journal article" date="2013" name="Genome Announc.">
        <title>Draft Genome Sequence of Winogradskyella psychrotolerans RS-3T, Isolated from the Marine Transect of Kongsfjorden, Ny-Alesund, Svalbard, Arctic Ocean.</title>
        <authorList>
            <person name="Kumar Pinnaka A."/>
            <person name="Ara S."/>
            <person name="Singh A."/>
            <person name="Shivaji S."/>
        </authorList>
    </citation>
    <scope>NUCLEOTIDE SEQUENCE [LARGE SCALE GENOMIC DNA]</scope>
    <source>
        <strain evidence="2 3">RS-3</strain>
    </source>
</reference>
<dbReference type="EMBL" id="ATMR01000176">
    <property type="protein sequence ID" value="EPR70775.1"/>
    <property type="molecule type" value="Genomic_DNA"/>
</dbReference>
<gene>
    <name evidence="2" type="ORF">ADIWIN_3422</name>
</gene>
<accession>S7VKU2</accession>
<organism evidence="2 3">
    <name type="scientific">Winogradskyella psychrotolerans RS-3</name>
    <dbReference type="NCBI Taxonomy" id="641526"/>
    <lineage>
        <taxon>Bacteria</taxon>
        <taxon>Pseudomonadati</taxon>
        <taxon>Bacteroidota</taxon>
        <taxon>Flavobacteriia</taxon>
        <taxon>Flavobacteriales</taxon>
        <taxon>Flavobacteriaceae</taxon>
        <taxon>Winogradskyella</taxon>
    </lineage>
</organism>
<proteinExistence type="predicted"/>
<keyword evidence="1" id="KW-0812">Transmembrane</keyword>
<dbReference type="AlphaFoldDB" id="S7VKU2"/>
<evidence type="ECO:0000256" key="1">
    <source>
        <dbReference type="SAM" id="Phobius"/>
    </source>
</evidence>
<protein>
    <submittedName>
        <fullName evidence="2">Uncharacterized protein</fullName>
    </submittedName>
</protein>
<evidence type="ECO:0000313" key="2">
    <source>
        <dbReference type="EMBL" id="EPR70775.1"/>
    </source>
</evidence>
<sequence length="54" mass="6193">MNLIAITLILDGSSQRMISILGIGFVTMTILWALQYLKSRKLKEKIKQLENKKT</sequence>
<keyword evidence="3" id="KW-1185">Reference proteome</keyword>
<feature type="transmembrane region" description="Helical" evidence="1">
    <location>
        <begin position="17"/>
        <end position="37"/>
    </location>
</feature>
<keyword evidence="1" id="KW-1133">Transmembrane helix</keyword>
<dbReference type="Proteomes" id="UP000014962">
    <property type="component" value="Unassembled WGS sequence"/>
</dbReference>
<name>S7VKU2_9FLAO</name>
<keyword evidence="1" id="KW-0472">Membrane</keyword>